<evidence type="ECO:0000256" key="2">
    <source>
        <dbReference type="ARBA" id="ARBA00022729"/>
    </source>
</evidence>
<comment type="similarity">
    <text evidence="1">Belongs to the leucine-binding protein family.</text>
</comment>
<evidence type="ECO:0000313" key="4">
    <source>
        <dbReference type="EMBL" id="MBL7632461.1"/>
    </source>
</evidence>
<evidence type="ECO:0000313" key="5">
    <source>
        <dbReference type="Proteomes" id="UP000604475"/>
    </source>
</evidence>
<feature type="domain" description="Leucine-binding protein" evidence="3">
    <location>
        <begin position="75"/>
        <end position="424"/>
    </location>
</feature>
<dbReference type="Gene3D" id="3.40.50.2300">
    <property type="match status" value="2"/>
</dbReference>
<dbReference type="InterPro" id="IPR028081">
    <property type="entry name" value="Leu-bd"/>
</dbReference>
<dbReference type="AlphaFoldDB" id="A0A937UVN2"/>
<protein>
    <submittedName>
        <fullName evidence="4">ABC transporter substrate-binding protein</fullName>
    </submittedName>
</protein>
<evidence type="ECO:0000259" key="3">
    <source>
        <dbReference type="Pfam" id="PF13458"/>
    </source>
</evidence>
<organism evidence="4 5">
    <name type="scientific">Frankia nepalensis</name>
    <dbReference type="NCBI Taxonomy" id="1836974"/>
    <lineage>
        <taxon>Bacteria</taxon>
        <taxon>Bacillati</taxon>
        <taxon>Actinomycetota</taxon>
        <taxon>Actinomycetes</taxon>
        <taxon>Frankiales</taxon>
        <taxon>Frankiaceae</taxon>
        <taxon>Frankia</taxon>
    </lineage>
</organism>
<name>A0A937UVN2_9ACTN</name>
<dbReference type="CDD" id="cd06341">
    <property type="entry name" value="PBP1_ABC_ligand_binding-like"/>
    <property type="match status" value="1"/>
</dbReference>
<dbReference type="PANTHER" id="PTHR47235:SF1">
    <property type="entry name" value="BLR6548 PROTEIN"/>
    <property type="match status" value="1"/>
</dbReference>
<reference evidence="4" key="1">
    <citation type="submission" date="2020-12" db="EMBL/GenBank/DDBJ databases">
        <title>Genomic characterization of non-nitrogen-fixing Frankia strains.</title>
        <authorList>
            <person name="Carlos-Shanley C."/>
            <person name="Guerra T."/>
            <person name="Hahn D."/>
        </authorList>
    </citation>
    <scope>NUCLEOTIDE SEQUENCE</scope>
    <source>
        <strain evidence="4">CN6</strain>
    </source>
</reference>
<gene>
    <name evidence="4" type="ORF">I7412_35965</name>
</gene>
<dbReference type="InterPro" id="IPR028082">
    <property type="entry name" value="Peripla_BP_I"/>
</dbReference>
<keyword evidence="2" id="KW-0732">Signal</keyword>
<dbReference type="SUPFAM" id="SSF53822">
    <property type="entry name" value="Periplasmic binding protein-like I"/>
    <property type="match status" value="1"/>
</dbReference>
<comment type="caution">
    <text evidence="4">The sequence shown here is derived from an EMBL/GenBank/DDBJ whole genome shotgun (WGS) entry which is preliminary data.</text>
</comment>
<dbReference type="PANTHER" id="PTHR47235">
    <property type="entry name" value="BLR6548 PROTEIN"/>
    <property type="match status" value="1"/>
</dbReference>
<proteinExistence type="inferred from homology"/>
<dbReference type="Pfam" id="PF13458">
    <property type="entry name" value="Peripla_BP_6"/>
    <property type="match status" value="1"/>
</dbReference>
<sequence>MRHARRLEVRHLRLLPRPARVGNLSGTARPDDVVRLRGTTLVVAVTAATTLAAGCGSGAAGGNTSCGTPGFSADQVKIGFVYPDSGSMAQVFTATRAGFVARVEKANADGGIHGRNIVYEWRDDQGDEARNLNAVRELVDQEQVFGLAEATTASSGGADYLRDLNVPVFGLPVGAEWSDRSYPNMFAVAYLGPAGESVTTFGRMIKAQGGTRAAIITSDVGQSDNGLGLKIVRSLEAVGVDVVPQRFVYNATHTDVAQLAAQLKAADVDVVTGGVTARDLGQIMRGGRAAGLPARTIYLAADGYDKALLQEEGPAIAGMYTWAGAIPWNADTPAQRDYLDAMRRYAPEQQPPDQDLAVAAYLLTDLFLTGLDKAGACPTRADFIQDLRNTDGYDAGGLMSTRANLRDWGHMNPCYTFVRVNAQGTGYDVVPDPARGTQNWCGELLPAPAQ</sequence>
<dbReference type="EMBL" id="JAEACQ010000327">
    <property type="protein sequence ID" value="MBL7632461.1"/>
    <property type="molecule type" value="Genomic_DNA"/>
</dbReference>
<dbReference type="Proteomes" id="UP000604475">
    <property type="component" value="Unassembled WGS sequence"/>
</dbReference>
<keyword evidence="5" id="KW-1185">Reference proteome</keyword>
<evidence type="ECO:0000256" key="1">
    <source>
        <dbReference type="ARBA" id="ARBA00010062"/>
    </source>
</evidence>
<accession>A0A937UVN2</accession>